<sequence>MDAASNINRDTPVMKEGPNMGGQGCPLRSSVGQCHYIAQGKWCRCCTASMKSRFTAPHKPLHTSAAPLPAAQRRSKADVLRVKEKRSLLTVVCRGGSRHAVITRFDAVTKCHNLQPDKLGVGLTTGKVKVPPVPPNCRQLPPGAALGAAIGAALVYLTVVLLVYIWPLTDGDRGSKCLSEGRQKAALYHFRGGRRRQRGGSGAKWGRQEGGTVAPPAVGGRQYGANLN</sequence>
<gene>
    <name evidence="3" type="ORF">GGX14DRAFT_397414</name>
</gene>
<proteinExistence type="predicted"/>
<evidence type="ECO:0000256" key="1">
    <source>
        <dbReference type="SAM" id="MobiDB-lite"/>
    </source>
</evidence>
<evidence type="ECO:0000256" key="2">
    <source>
        <dbReference type="SAM" id="Phobius"/>
    </source>
</evidence>
<name>A0AAD6YEK5_9AGAR</name>
<feature type="region of interest" description="Disordered" evidence="1">
    <location>
        <begin position="194"/>
        <end position="228"/>
    </location>
</feature>
<evidence type="ECO:0000313" key="3">
    <source>
        <dbReference type="EMBL" id="KAJ7205720.1"/>
    </source>
</evidence>
<dbReference type="EMBL" id="JARJCW010000042">
    <property type="protein sequence ID" value="KAJ7205720.1"/>
    <property type="molecule type" value="Genomic_DNA"/>
</dbReference>
<keyword evidence="2" id="KW-0812">Transmembrane</keyword>
<feature type="transmembrane region" description="Helical" evidence="2">
    <location>
        <begin position="144"/>
        <end position="166"/>
    </location>
</feature>
<dbReference type="Proteomes" id="UP001219525">
    <property type="component" value="Unassembled WGS sequence"/>
</dbReference>
<dbReference type="AlphaFoldDB" id="A0AAD6YEK5"/>
<accession>A0AAD6YEK5</accession>
<protein>
    <submittedName>
        <fullName evidence="3">Uncharacterized protein</fullName>
    </submittedName>
</protein>
<keyword evidence="2" id="KW-1133">Transmembrane helix</keyword>
<reference evidence="3" key="1">
    <citation type="submission" date="2023-03" db="EMBL/GenBank/DDBJ databases">
        <title>Massive genome expansion in bonnet fungi (Mycena s.s.) driven by repeated elements and novel gene families across ecological guilds.</title>
        <authorList>
            <consortium name="Lawrence Berkeley National Laboratory"/>
            <person name="Harder C.B."/>
            <person name="Miyauchi S."/>
            <person name="Viragh M."/>
            <person name="Kuo A."/>
            <person name="Thoen E."/>
            <person name="Andreopoulos B."/>
            <person name="Lu D."/>
            <person name="Skrede I."/>
            <person name="Drula E."/>
            <person name="Henrissat B."/>
            <person name="Morin E."/>
            <person name="Kohler A."/>
            <person name="Barry K."/>
            <person name="LaButti K."/>
            <person name="Morin E."/>
            <person name="Salamov A."/>
            <person name="Lipzen A."/>
            <person name="Mereny Z."/>
            <person name="Hegedus B."/>
            <person name="Baldrian P."/>
            <person name="Stursova M."/>
            <person name="Weitz H."/>
            <person name="Taylor A."/>
            <person name="Grigoriev I.V."/>
            <person name="Nagy L.G."/>
            <person name="Martin F."/>
            <person name="Kauserud H."/>
        </authorList>
    </citation>
    <scope>NUCLEOTIDE SEQUENCE</scope>
    <source>
        <strain evidence="3">9144</strain>
    </source>
</reference>
<evidence type="ECO:0000313" key="4">
    <source>
        <dbReference type="Proteomes" id="UP001219525"/>
    </source>
</evidence>
<keyword evidence="2" id="KW-0472">Membrane</keyword>
<keyword evidence="4" id="KW-1185">Reference proteome</keyword>
<organism evidence="3 4">
    <name type="scientific">Mycena pura</name>
    <dbReference type="NCBI Taxonomy" id="153505"/>
    <lineage>
        <taxon>Eukaryota</taxon>
        <taxon>Fungi</taxon>
        <taxon>Dikarya</taxon>
        <taxon>Basidiomycota</taxon>
        <taxon>Agaricomycotina</taxon>
        <taxon>Agaricomycetes</taxon>
        <taxon>Agaricomycetidae</taxon>
        <taxon>Agaricales</taxon>
        <taxon>Marasmiineae</taxon>
        <taxon>Mycenaceae</taxon>
        <taxon>Mycena</taxon>
    </lineage>
</organism>
<comment type="caution">
    <text evidence="3">The sequence shown here is derived from an EMBL/GenBank/DDBJ whole genome shotgun (WGS) entry which is preliminary data.</text>
</comment>